<sequence>MIRASHPYFDTFMLPSLDNAKEADGHLYLRRQHTVEIIQLEEVPPPSVRHPVPSTSSSAPSSSSAGSSFYSSTFDEEEEESVCSSYCSSVSQEQVAPEVEEKSSMAVLDDTYAARMKRIHAWRENFAKEMGISYSDSSISSRQKRKAVDDGADCVFEDDDNMSRSSKRSRCSEDGSSQLRSINVRRTLSFSAHSCSACDASFETLQSFRRHGHDPCTNEACRIAVEYDFE</sequence>
<name>A0A067P5V5_9AGAM</name>
<evidence type="ECO:0000313" key="3">
    <source>
        <dbReference type="Proteomes" id="UP000027265"/>
    </source>
</evidence>
<dbReference type="HOGENOM" id="CLU_097241_0_0_1"/>
<reference evidence="3" key="1">
    <citation type="journal article" date="2014" name="Proc. Natl. Acad. Sci. U.S.A.">
        <title>Extensive sampling of basidiomycete genomes demonstrates inadequacy of the white-rot/brown-rot paradigm for wood decay fungi.</title>
        <authorList>
            <person name="Riley R."/>
            <person name="Salamov A.A."/>
            <person name="Brown D.W."/>
            <person name="Nagy L.G."/>
            <person name="Floudas D."/>
            <person name="Held B.W."/>
            <person name="Levasseur A."/>
            <person name="Lombard V."/>
            <person name="Morin E."/>
            <person name="Otillar R."/>
            <person name="Lindquist E.A."/>
            <person name="Sun H."/>
            <person name="LaButti K.M."/>
            <person name="Schmutz J."/>
            <person name="Jabbour D."/>
            <person name="Luo H."/>
            <person name="Baker S.E."/>
            <person name="Pisabarro A.G."/>
            <person name="Walton J.D."/>
            <person name="Blanchette R.A."/>
            <person name="Henrissat B."/>
            <person name="Martin F."/>
            <person name="Cullen D."/>
            <person name="Hibbett D.S."/>
            <person name="Grigoriev I.V."/>
        </authorList>
    </citation>
    <scope>NUCLEOTIDE SEQUENCE [LARGE SCALE GENOMIC DNA]</scope>
    <source>
        <strain evidence="3">MUCL 33604</strain>
    </source>
</reference>
<evidence type="ECO:0000313" key="2">
    <source>
        <dbReference type="EMBL" id="KDQ50159.1"/>
    </source>
</evidence>
<gene>
    <name evidence="2" type="ORF">JAAARDRAFT_200245</name>
</gene>
<dbReference type="Proteomes" id="UP000027265">
    <property type="component" value="Unassembled WGS sequence"/>
</dbReference>
<keyword evidence="3" id="KW-1185">Reference proteome</keyword>
<evidence type="ECO:0000256" key="1">
    <source>
        <dbReference type="SAM" id="MobiDB-lite"/>
    </source>
</evidence>
<proteinExistence type="predicted"/>
<protein>
    <submittedName>
        <fullName evidence="2">Uncharacterized protein</fullName>
    </submittedName>
</protein>
<feature type="region of interest" description="Disordered" evidence="1">
    <location>
        <begin position="41"/>
        <end position="71"/>
    </location>
</feature>
<dbReference type="EMBL" id="KL197765">
    <property type="protein sequence ID" value="KDQ50159.1"/>
    <property type="molecule type" value="Genomic_DNA"/>
</dbReference>
<dbReference type="AlphaFoldDB" id="A0A067P5V5"/>
<dbReference type="OrthoDB" id="3256870at2759"/>
<accession>A0A067P5V5</accession>
<dbReference type="InParanoid" id="A0A067P5V5"/>
<organism evidence="2 3">
    <name type="scientific">Jaapia argillacea MUCL 33604</name>
    <dbReference type="NCBI Taxonomy" id="933084"/>
    <lineage>
        <taxon>Eukaryota</taxon>
        <taxon>Fungi</taxon>
        <taxon>Dikarya</taxon>
        <taxon>Basidiomycota</taxon>
        <taxon>Agaricomycotina</taxon>
        <taxon>Agaricomycetes</taxon>
        <taxon>Agaricomycetidae</taxon>
        <taxon>Jaapiales</taxon>
        <taxon>Jaapiaceae</taxon>
        <taxon>Jaapia</taxon>
    </lineage>
</organism>
<feature type="compositionally biased region" description="Low complexity" evidence="1">
    <location>
        <begin position="49"/>
        <end position="71"/>
    </location>
</feature>